<feature type="domain" description="EthD" evidence="2">
    <location>
        <begin position="16"/>
        <end position="108"/>
    </location>
</feature>
<dbReference type="NCBIfam" id="TIGR02118">
    <property type="entry name" value="EthD family reductase"/>
    <property type="match status" value="1"/>
</dbReference>
<dbReference type="InterPro" id="IPR009799">
    <property type="entry name" value="EthD_dom"/>
</dbReference>
<comment type="caution">
    <text evidence="3">The sequence shown here is derived from an EMBL/GenBank/DDBJ whole genome shotgun (WGS) entry which is preliminary data.</text>
</comment>
<dbReference type="RefSeq" id="XP_024692056.1">
    <property type="nucleotide sequence ID" value="XM_024841247.1"/>
</dbReference>
<dbReference type="Proteomes" id="UP000234254">
    <property type="component" value="Unassembled WGS sequence"/>
</dbReference>
<dbReference type="GeneID" id="36548771"/>
<dbReference type="GO" id="GO:0016491">
    <property type="term" value="F:oxidoreductase activity"/>
    <property type="evidence" value="ECO:0007669"/>
    <property type="project" value="InterPro"/>
</dbReference>
<dbReference type="Gene3D" id="3.30.70.100">
    <property type="match status" value="1"/>
</dbReference>
<gene>
    <name evidence="3" type="ORF">P168DRAFT_327524</name>
</gene>
<proteinExistence type="inferred from homology"/>
<name>A0A2I1D0T1_ASPC2</name>
<dbReference type="AlphaFoldDB" id="A0A2I1D0T1"/>
<protein>
    <recommendedName>
        <fullName evidence="2">EthD domain-containing protein</fullName>
    </recommendedName>
</protein>
<dbReference type="VEuPathDB" id="FungiDB:P168DRAFT_327524"/>
<dbReference type="EMBL" id="MSFM01000007">
    <property type="protein sequence ID" value="PKY03462.1"/>
    <property type="molecule type" value="Genomic_DNA"/>
</dbReference>
<organism evidence="3 4">
    <name type="scientific">Aspergillus campestris (strain IBT 28561)</name>
    <dbReference type="NCBI Taxonomy" id="1392248"/>
    <lineage>
        <taxon>Eukaryota</taxon>
        <taxon>Fungi</taxon>
        <taxon>Dikarya</taxon>
        <taxon>Ascomycota</taxon>
        <taxon>Pezizomycotina</taxon>
        <taxon>Eurotiomycetes</taxon>
        <taxon>Eurotiomycetidae</taxon>
        <taxon>Eurotiales</taxon>
        <taxon>Aspergillaceae</taxon>
        <taxon>Aspergillus</taxon>
        <taxon>Aspergillus subgen. Circumdati</taxon>
    </lineage>
</organism>
<dbReference type="InterPro" id="IPR011008">
    <property type="entry name" value="Dimeric_a/b-barrel"/>
</dbReference>
<evidence type="ECO:0000256" key="1">
    <source>
        <dbReference type="ARBA" id="ARBA00005986"/>
    </source>
</evidence>
<dbReference type="OrthoDB" id="3454835at2759"/>
<keyword evidence="4" id="KW-1185">Reference proteome</keyword>
<evidence type="ECO:0000259" key="2">
    <source>
        <dbReference type="Pfam" id="PF07110"/>
    </source>
</evidence>
<dbReference type="Pfam" id="PF07110">
    <property type="entry name" value="EthD"/>
    <property type="match status" value="1"/>
</dbReference>
<comment type="similarity">
    <text evidence="1">Belongs to the tpcK family.</text>
</comment>
<dbReference type="SUPFAM" id="SSF54909">
    <property type="entry name" value="Dimeric alpha+beta barrel"/>
    <property type="match status" value="1"/>
</dbReference>
<evidence type="ECO:0000313" key="3">
    <source>
        <dbReference type="EMBL" id="PKY03462.1"/>
    </source>
</evidence>
<evidence type="ECO:0000313" key="4">
    <source>
        <dbReference type="Proteomes" id="UP000234254"/>
    </source>
</evidence>
<accession>A0A2I1D0T1</accession>
<sequence length="137" mass="15613">MSRQPYIRISLFLKRKEDMTPEAFHEFWETTHADFALKIPGFKQIAKRYTQYHAVPELQSMAAVVGTPALDFDGVAELWVERVEDYAKTMGEAEVVEACKEEATNFLGPGTRIMIGYETLVLGEPVPGLPQQPFYQR</sequence>
<reference evidence="3" key="1">
    <citation type="submission" date="2016-12" db="EMBL/GenBank/DDBJ databases">
        <title>The genomes of Aspergillus section Nigri reveals drivers in fungal speciation.</title>
        <authorList>
            <consortium name="DOE Joint Genome Institute"/>
            <person name="Vesth T.C."/>
            <person name="Nybo J."/>
            <person name="Theobald S."/>
            <person name="Brandl J."/>
            <person name="Frisvad J.C."/>
            <person name="Nielsen K.F."/>
            <person name="Lyhne E.K."/>
            <person name="Kogle M.E."/>
            <person name="Kuo A."/>
            <person name="Riley R."/>
            <person name="Clum A."/>
            <person name="Nolan M."/>
            <person name="Lipzen A."/>
            <person name="Salamov A."/>
            <person name="Henrissat B."/>
            <person name="Wiebenga A."/>
            <person name="De vries R.P."/>
            <person name="Grigoriev I.V."/>
            <person name="Mortensen U.H."/>
            <person name="Andersen M.R."/>
            <person name="Baker S.E."/>
        </authorList>
    </citation>
    <scope>NUCLEOTIDE SEQUENCE</scope>
    <source>
        <strain evidence="3">IBT 28561</strain>
    </source>
</reference>